<comment type="caution">
    <text evidence="1">The sequence shown here is derived from an EMBL/GenBank/DDBJ whole genome shotgun (WGS) entry which is preliminary data.</text>
</comment>
<dbReference type="AlphaFoldDB" id="A0A5D4MFD5"/>
<name>A0A5D4MFD5_9BACI</name>
<dbReference type="EMBL" id="VTEG01000003">
    <property type="protein sequence ID" value="TYS00372.1"/>
    <property type="molecule type" value="Genomic_DNA"/>
</dbReference>
<protein>
    <recommendedName>
        <fullName evidence="3">DUF2524 domain-containing protein</fullName>
    </recommendedName>
</protein>
<evidence type="ECO:0000313" key="2">
    <source>
        <dbReference type="Proteomes" id="UP000325182"/>
    </source>
</evidence>
<organism evidence="1 2">
    <name type="scientific">Rossellomorea vietnamensis</name>
    <dbReference type="NCBI Taxonomy" id="218284"/>
    <lineage>
        <taxon>Bacteria</taxon>
        <taxon>Bacillati</taxon>
        <taxon>Bacillota</taxon>
        <taxon>Bacilli</taxon>
        <taxon>Bacillales</taxon>
        <taxon>Bacillaceae</taxon>
        <taxon>Rossellomorea</taxon>
    </lineage>
</organism>
<evidence type="ECO:0008006" key="3">
    <source>
        <dbReference type="Google" id="ProtNLM"/>
    </source>
</evidence>
<accession>A0A5D4MFD5</accession>
<dbReference type="Proteomes" id="UP000325182">
    <property type="component" value="Unassembled WGS sequence"/>
</dbReference>
<evidence type="ECO:0000313" key="1">
    <source>
        <dbReference type="EMBL" id="TYS00372.1"/>
    </source>
</evidence>
<reference evidence="1 2" key="1">
    <citation type="submission" date="2019-08" db="EMBL/GenBank/DDBJ databases">
        <title>Bacillus genomes from the desert of Cuatro Cienegas, Coahuila.</title>
        <authorList>
            <person name="Olmedo-Alvarez G."/>
        </authorList>
    </citation>
    <scope>NUCLEOTIDE SEQUENCE [LARGE SCALE GENOMIC DNA]</scope>
    <source>
        <strain evidence="1 2">CH128b_4D</strain>
    </source>
</reference>
<sequence length="81" mass="9391">MINQNLNEALKQVDIAERNLLDAQGNNNPEHYQRASLDIHYAQSLLNSLHDSIHSASQEEQKLYYRAQEMMRILEETHGSL</sequence>
<gene>
    <name evidence="1" type="ORF">FZC84_07470</name>
</gene>
<proteinExistence type="predicted"/>
<dbReference type="RefSeq" id="WP_148953434.1">
    <property type="nucleotide sequence ID" value="NZ_VTEG01000003.1"/>
</dbReference>